<reference evidence="1 2" key="1">
    <citation type="journal article" date="2018" name="Front. Plant Sci.">
        <title>Red Clover (Trifolium pratense) and Zigzag Clover (T. medium) - A Picture of Genomic Similarities and Differences.</title>
        <authorList>
            <person name="Dluhosova J."/>
            <person name="Istvanek J."/>
            <person name="Nedelnik J."/>
            <person name="Repkova J."/>
        </authorList>
    </citation>
    <scope>NUCLEOTIDE SEQUENCE [LARGE SCALE GENOMIC DNA]</scope>
    <source>
        <strain evidence="2">cv. 10/8</strain>
        <tissue evidence="1">Leaf</tissue>
    </source>
</reference>
<dbReference type="PANTHER" id="PTHR34427">
    <property type="entry name" value="DUF4283 DOMAIN PROTEIN"/>
    <property type="match status" value="1"/>
</dbReference>
<evidence type="ECO:0000313" key="2">
    <source>
        <dbReference type="Proteomes" id="UP000265520"/>
    </source>
</evidence>
<dbReference type="EMBL" id="LXQA010334390">
    <property type="protein sequence ID" value="MCI44713.1"/>
    <property type="molecule type" value="Genomic_DNA"/>
</dbReference>
<evidence type="ECO:0000313" key="1">
    <source>
        <dbReference type="EMBL" id="MCI44713.1"/>
    </source>
</evidence>
<sequence length="92" mass="10905">MIFLNWVRWNKKVVPSQRGVWVRLYDVPLHAWNENFFKLCVIDCGRFLRADSCTVEKDRLDYARILLATNVLEVVKRKEILLVEGELVEITI</sequence>
<name>A0A392S700_9FABA</name>
<accession>A0A392S700</accession>
<feature type="non-terminal residue" evidence="1">
    <location>
        <position position="92"/>
    </location>
</feature>
<dbReference type="Proteomes" id="UP000265520">
    <property type="component" value="Unassembled WGS sequence"/>
</dbReference>
<keyword evidence="2" id="KW-1185">Reference proteome</keyword>
<dbReference type="AlphaFoldDB" id="A0A392S700"/>
<protein>
    <submittedName>
        <fullName evidence="1">Uncharacterized protein</fullName>
    </submittedName>
</protein>
<comment type="caution">
    <text evidence="1">The sequence shown here is derived from an EMBL/GenBank/DDBJ whole genome shotgun (WGS) entry which is preliminary data.</text>
</comment>
<proteinExistence type="predicted"/>
<organism evidence="1 2">
    <name type="scientific">Trifolium medium</name>
    <dbReference type="NCBI Taxonomy" id="97028"/>
    <lineage>
        <taxon>Eukaryota</taxon>
        <taxon>Viridiplantae</taxon>
        <taxon>Streptophyta</taxon>
        <taxon>Embryophyta</taxon>
        <taxon>Tracheophyta</taxon>
        <taxon>Spermatophyta</taxon>
        <taxon>Magnoliopsida</taxon>
        <taxon>eudicotyledons</taxon>
        <taxon>Gunneridae</taxon>
        <taxon>Pentapetalae</taxon>
        <taxon>rosids</taxon>
        <taxon>fabids</taxon>
        <taxon>Fabales</taxon>
        <taxon>Fabaceae</taxon>
        <taxon>Papilionoideae</taxon>
        <taxon>50 kb inversion clade</taxon>
        <taxon>NPAAA clade</taxon>
        <taxon>Hologalegina</taxon>
        <taxon>IRL clade</taxon>
        <taxon>Trifolieae</taxon>
        <taxon>Trifolium</taxon>
    </lineage>
</organism>
<dbReference type="PANTHER" id="PTHR34427:SF5">
    <property type="entry name" value="DUF4283 DOMAIN-CONTAINING PROTEIN"/>
    <property type="match status" value="1"/>
</dbReference>